<evidence type="ECO:0000313" key="2">
    <source>
        <dbReference type="Proteomes" id="UP000601361"/>
    </source>
</evidence>
<reference evidence="2" key="1">
    <citation type="journal article" date="2019" name="Int. J. Syst. Evol. Microbiol.">
        <title>The Global Catalogue of Microorganisms (GCM) 10K type strain sequencing project: providing services to taxonomists for standard genome sequencing and annotation.</title>
        <authorList>
            <consortium name="The Broad Institute Genomics Platform"/>
            <consortium name="The Broad Institute Genome Sequencing Center for Infectious Disease"/>
            <person name="Wu L."/>
            <person name="Ma J."/>
        </authorList>
    </citation>
    <scope>NUCLEOTIDE SEQUENCE [LARGE SCALE GENOMIC DNA]</scope>
    <source>
        <strain evidence="2">CGMCC 1.12990</strain>
    </source>
</reference>
<accession>A0ABQ1WJ46</accession>
<dbReference type="RefSeq" id="WP_188556485.1">
    <property type="nucleotide sequence ID" value="NZ_BMGS01000002.1"/>
</dbReference>
<dbReference type="EMBL" id="BMGS01000002">
    <property type="protein sequence ID" value="GGG33513.1"/>
    <property type="molecule type" value="Genomic_DNA"/>
</dbReference>
<dbReference type="Proteomes" id="UP000601361">
    <property type="component" value="Unassembled WGS sequence"/>
</dbReference>
<evidence type="ECO:0000313" key="1">
    <source>
        <dbReference type="EMBL" id="GGG33513.1"/>
    </source>
</evidence>
<protein>
    <recommendedName>
        <fullName evidence="3">Coenzyme Q-binding protein COQ10 START domain-containing protein</fullName>
    </recommendedName>
</protein>
<comment type="caution">
    <text evidence="1">The sequence shown here is derived from an EMBL/GenBank/DDBJ whole genome shotgun (WGS) entry which is preliminary data.</text>
</comment>
<sequence>MPASTRFRLNFPALVRGLVPSLLRKPRTLAWLEVLTSPIETIYQDFLNYQADVLRQLSYNGQTIMMEKALNDTFDPGFRRIRVRNAVGELAPVYVNFVREQQPNPTTTFVQEAGHQPLYLRHQVEFNSQVDFTVYAPGLAAQALGLHAMVRRLKRAMTNYQILYTTAPN</sequence>
<keyword evidence="2" id="KW-1185">Reference proteome</keyword>
<organism evidence="1 2">
    <name type="scientific">Hymenobacter glacieicola</name>
    <dbReference type="NCBI Taxonomy" id="1562124"/>
    <lineage>
        <taxon>Bacteria</taxon>
        <taxon>Pseudomonadati</taxon>
        <taxon>Bacteroidota</taxon>
        <taxon>Cytophagia</taxon>
        <taxon>Cytophagales</taxon>
        <taxon>Hymenobacteraceae</taxon>
        <taxon>Hymenobacter</taxon>
    </lineage>
</organism>
<evidence type="ECO:0008006" key="3">
    <source>
        <dbReference type="Google" id="ProtNLM"/>
    </source>
</evidence>
<name>A0ABQ1WJ46_9BACT</name>
<proteinExistence type="predicted"/>
<gene>
    <name evidence="1" type="ORF">GCM10011378_07480</name>
</gene>